<gene>
    <name evidence="1" type="ORF">M413DRAFT_363235</name>
</gene>
<sequence length="201" mass="21891">MSGEDQRLSNVIRAFDKANITETIKLSFNPQVLLEVTFPQPLGKPITLERAGVQLTINETAGPPVFSIVGNRICPGPFVVILVDPDALTPQNPAISQIRHFLAGNFVYDASPTAKYRIPLTNTTPAVTEFVRPRPFVGLDAHRYIFLLFEQSAAFNEQTLFNPASPRAYFNISSFAATVGLGQPIGGTFMWVGPDPSTASL</sequence>
<dbReference type="AlphaFoldDB" id="A0A0C3C7F3"/>
<keyword evidence="2" id="KW-1185">Reference proteome</keyword>
<dbReference type="SUPFAM" id="SSF49777">
    <property type="entry name" value="PEBP-like"/>
    <property type="match status" value="1"/>
</dbReference>
<protein>
    <recommendedName>
        <fullName evidence="3">PEBP-like protein</fullName>
    </recommendedName>
</protein>
<organism evidence="1 2">
    <name type="scientific">Hebeloma cylindrosporum</name>
    <dbReference type="NCBI Taxonomy" id="76867"/>
    <lineage>
        <taxon>Eukaryota</taxon>
        <taxon>Fungi</taxon>
        <taxon>Dikarya</taxon>
        <taxon>Basidiomycota</taxon>
        <taxon>Agaricomycotina</taxon>
        <taxon>Agaricomycetes</taxon>
        <taxon>Agaricomycetidae</taxon>
        <taxon>Agaricales</taxon>
        <taxon>Agaricineae</taxon>
        <taxon>Hymenogastraceae</taxon>
        <taxon>Hebeloma</taxon>
    </lineage>
</organism>
<evidence type="ECO:0008006" key="3">
    <source>
        <dbReference type="Google" id="ProtNLM"/>
    </source>
</evidence>
<dbReference type="PANTHER" id="PTHR11362">
    <property type="entry name" value="PHOSPHATIDYLETHANOLAMINE-BINDING PROTEIN"/>
    <property type="match status" value="1"/>
</dbReference>
<name>A0A0C3C7F3_HEBCY</name>
<dbReference type="EMBL" id="KN831773">
    <property type="protein sequence ID" value="KIM44805.1"/>
    <property type="molecule type" value="Genomic_DNA"/>
</dbReference>
<reference evidence="2" key="2">
    <citation type="submission" date="2015-01" db="EMBL/GenBank/DDBJ databases">
        <title>Evolutionary Origins and Diversification of the Mycorrhizal Mutualists.</title>
        <authorList>
            <consortium name="DOE Joint Genome Institute"/>
            <consortium name="Mycorrhizal Genomics Consortium"/>
            <person name="Kohler A."/>
            <person name="Kuo A."/>
            <person name="Nagy L.G."/>
            <person name="Floudas D."/>
            <person name="Copeland A."/>
            <person name="Barry K.W."/>
            <person name="Cichocki N."/>
            <person name="Veneault-Fourrey C."/>
            <person name="LaButti K."/>
            <person name="Lindquist E.A."/>
            <person name="Lipzen A."/>
            <person name="Lundell T."/>
            <person name="Morin E."/>
            <person name="Murat C."/>
            <person name="Riley R."/>
            <person name="Ohm R."/>
            <person name="Sun H."/>
            <person name="Tunlid A."/>
            <person name="Henrissat B."/>
            <person name="Grigoriev I.V."/>
            <person name="Hibbett D.S."/>
            <person name="Martin F."/>
        </authorList>
    </citation>
    <scope>NUCLEOTIDE SEQUENCE [LARGE SCALE GENOMIC DNA]</scope>
    <source>
        <strain evidence="2">h7</strain>
    </source>
</reference>
<dbReference type="Gene3D" id="3.90.280.10">
    <property type="entry name" value="PEBP-like"/>
    <property type="match status" value="1"/>
</dbReference>
<dbReference type="InterPro" id="IPR036610">
    <property type="entry name" value="PEBP-like_sf"/>
</dbReference>
<dbReference type="Proteomes" id="UP000053424">
    <property type="component" value="Unassembled WGS sequence"/>
</dbReference>
<dbReference type="CDD" id="cd00866">
    <property type="entry name" value="PEBP_euk"/>
    <property type="match status" value="1"/>
</dbReference>
<dbReference type="Pfam" id="PF01161">
    <property type="entry name" value="PBP"/>
    <property type="match status" value="1"/>
</dbReference>
<dbReference type="InterPro" id="IPR008914">
    <property type="entry name" value="PEBP"/>
</dbReference>
<accession>A0A0C3C7F3</accession>
<dbReference type="STRING" id="686832.A0A0C3C7F3"/>
<dbReference type="InterPro" id="IPR035810">
    <property type="entry name" value="PEBP_euk"/>
</dbReference>
<dbReference type="PANTHER" id="PTHR11362:SF82">
    <property type="entry name" value="PHOSPHATIDYLETHANOLAMINE-BINDING PROTEIN 4"/>
    <property type="match status" value="1"/>
</dbReference>
<proteinExistence type="predicted"/>
<evidence type="ECO:0000313" key="1">
    <source>
        <dbReference type="EMBL" id="KIM44805.1"/>
    </source>
</evidence>
<dbReference type="OrthoDB" id="2506647at2759"/>
<reference evidence="1 2" key="1">
    <citation type="submission" date="2014-04" db="EMBL/GenBank/DDBJ databases">
        <authorList>
            <consortium name="DOE Joint Genome Institute"/>
            <person name="Kuo A."/>
            <person name="Gay G."/>
            <person name="Dore J."/>
            <person name="Kohler A."/>
            <person name="Nagy L.G."/>
            <person name="Floudas D."/>
            <person name="Copeland A."/>
            <person name="Barry K.W."/>
            <person name="Cichocki N."/>
            <person name="Veneault-Fourrey C."/>
            <person name="LaButti K."/>
            <person name="Lindquist E.A."/>
            <person name="Lipzen A."/>
            <person name="Lundell T."/>
            <person name="Morin E."/>
            <person name="Murat C."/>
            <person name="Sun H."/>
            <person name="Tunlid A."/>
            <person name="Henrissat B."/>
            <person name="Grigoriev I.V."/>
            <person name="Hibbett D.S."/>
            <person name="Martin F."/>
            <person name="Nordberg H.P."/>
            <person name="Cantor M.N."/>
            <person name="Hua S.X."/>
        </authorList>
    </citation>
    <scope>NUCLEOTIDE SEQUENCE [LARGE SCALE GENOMIC DNA]</scope>
    <source>
        <strain evidence="2">h7</strain>
    </source>
</reference>
<dbReference type="HOGENOM" id="CLU_043994_1_2_1"/>
<evidence type="ECO:0000313" key="2">
    <source>
        <dbReference type="Proteomes" id="UP000053424"/>
    </source>
</evidence>